<dbReference type="InterPro" id="IPR011663">
    <property type="entry name" value="UTRA"/>
</dbReference>
<dbReference type="GO" id="GO:0003677">
    <property type="term" value="F:DNA binding"/>
    <property type="evidence" value="ECO:0007669"/>
    <property type="project" value="UniProtKB-KW"/>
</dbReference>
<dbReference type="SUPFAM" id="SSF64288">
    <property type="entry name" value="Chorismate lyase-like"/>
    <property type="match status" value="1"/>
</dbReference>
<dbReference type="Pfam" id="PF00392">
    <property type="entry name" value="GntR"/>
    <property type="match status" value="1"/>
</dbReference>
<keyword evidence="1" id="KW-0805">Transcription regulation</keyword>
<evidence type="ECO:0000313" key="6">
    <source>
        <dbReference type="Proteomes" id="UP000278398"/>
    </source>
</evidence>
<evidence type="ECO:0000256" key="1">
    <source>
        <dbReference type="ARBA" id="ARBA00023015"/>
    </source>
</evidence>
<dbReference type="CDD" id="cd07377">
    <property type="entry name" value="WHTH_GntR"/>
    <property type="match status" value="1"/>
</dbReference>
<dbReference type="Proteomes" id="UP000278398">
    <property type="component" value="Unassembled WGS sequence"/>
</dbReference>
<dbReference type="AlphaFoldDB" id="A0A3R9YRA3"/>
<evidence type="ECO:0000256" key="2">
    <source>
        <dbReference type="ARBA" id="ARBA00023125"/>
    </source>
</evidence>
<dbReference type="Pfam" id="PF07702">
    <property type="entry name" value="UTRA"/>
    <property type="match status" value="1"/>
</dbReference>
<dbReference type="InterPro" id="IPR036388">
    <property type="entry name" value="WH-like_DNA-bd_sf"/>
</dbReference>
<comment type="caution">
    <text evidence="5">The sequence shown here is derived from an EMBL/GenBank/DDBJ whole genome shotgun (WGS) entry which is preliminary data.</text>
</comment>
<keyword evidence="3" id="KW-0804">Transcription</keyword>
<feature type="domain" description="HTH gntR-type" evidence="4">
    <location>
        <begin position="3"/>
        <end position="71"/>
    </location>
</feature>
<keyword evidence="6" id="KW-1185">Reference proteome</keyword>
<accession>A0A3R9YRA3</accession>
<name>A0A3R9YRA3_9HYPH</name>
<reference evidence="5 6" key="1">
    <citation type="submission" date="2018-12" db="EMBL/GenBank/DDBJ databases">
        <title>Mesorhizobium carbonis sp. nov., isolated from coal mine water.</title>
        <authorList>
            <person name="Xin W."/>
            <person name="Xu Z."/>
            <person name="Xiang F."/>
            <person name="Zhang J."/>
            <person name="Xi L."/>
            <person name="Liu J."/>
        </authorList>
    </citation>
    <scope>NUCLEOTIDE SEQUENCE [LARGE SCALE GENOMIC DNA]</scope>
    <source>
        <strain evidence="5 6">B2.3</strain>
    </source>
</reference>
<dbReference type="GO" id="GO:0003700">
    <property type="term" value="F:DNA-binding transcription factor activity"/>
    <property type="evidence" value="ECO:0007669"/>
    <property type="project" value="InterPro"/>
</dbReference>
<evidence type="ECO:0000259" key="4">
    <source>
        <dbReference type="PROSITE" id="PS50949"/>
    </source>
</evidence>
<dbReference type="Gene3D" id="3.40.1410.10">
    <property type="entry name" value="Chorismate lyase-like"/>
    <property type="match status" value="1"/>
</dbReference>
<sequence>MQRNSFKAIRAELEMRISKRLWLPGETIPGEEALAVEFGAARATVNRALQELARAGLVERKRKSGTRVALHPVREARYVIPLVRAEIEASGMTYQYRLIGRRECGMPDAVAARLDVAPGTRGLHVTCLHHADGQAYQYEDRWINLDTVPQAGAESFDTISPNEWLVSNAPFSQARFSFRAAPAEGIEADILGLEAGAAVFIGERVTWLSGRSITFVRMVHPPSHTMIMDV</sequence>
<dbReference type="Gene3D" id="1.10.10.10">
    <property type="entry name" value="Winged helix-like DNA-binding domain superfamily/Winged helix DNA-binding domain"/>
    <property type="match status" value="1"/>
</dbReference>
<dbReference type="InterPro" id="IPR050679">
    <property type="entry name" value="Bact_HTH_transcr_reg"/>
</dbReference>
<keyword evidence="2" id="KW-0238">DNA-binding</keyword>
<dbReference type="SMART" id="SM00345">
    <property type="entry name" value="HTH_GNTR"/>
    <property type="match status" value="1"/>
</dbReference>
<dbReference type="InterPro" id="IPR000524">
    <property type="entry name" value="Tscrpt_reg_HTH_GntR"/>
</dbReference>
<dbReference type="RefSeq" id="WP_126701198.1">
    <property type="nucleotide sequence ID" value="NZ_RWKW01000064.1"/>
</dbReference>
<dbReference type="InterPro" id="IPR028978">
    <property type="entry name" value="Chorismate_lyase_/UTRA_dom_sf"/>
</dbReference>
<dbReference type="SMART" id="SM00866">
    <property type="entry name" value="UTRA"/>
    <property type="match status" value="1"/>
</dbReference>
<gene>
    <name evidence="5" type="ORF">EJC49_17360</name>
</gene>
<dbReference type="OrthoDB" id="9808698at2"/>
<dbReference type="PANTHER" id="PTHR44846">
    <property type="entry name" value="MANNOSYL-D-GLYCERATE TRANSPORT/METABOLISM SYSTEM REPRESSOR MNGR-RELATED"/>
    <property type="match status" value="1"/>
</dbReference>
<evidence type="ECO:0000313" key="5">
    <source>
        <dbReference type="EMBL" id="RST85157.1"/>
    </source>
</evidence>
<proteinExistence type="predicted"/>
<protein>
    <submittedName>
        <fullName evidence="5">UTRA domain-containing protein</fullName>
    </submittedName>
</protein>
<dbReference type="PROSITE" id="PS50949">
    <property type="entry name" value="HTH_GNTR"/>
    <property type="match status" value="1"/>
</dbReference>
<dbReference type="EMBL" id="RWKW01000064">
    <property type="protein sequence ID" value="RST85157.1"/>
    <property type="molecule type" value="Genomic_DNA"/>
</dbReference>
<evidence type="ECO:0000256" key="3">
    <source>
        <dbReference type="ARBA" id="ARBA00023163"/>
    </source>
</evidence>
<organism evidence="5 6">
    <name type="scientific">Aquibium carbonis</name>
    <dbReference type="NCBI Taxonomy" id="2495581"/>
    <lineage>
        <taxon>Bacteria</taxon>
        <taxon>Pseudomonadati</taxon>
        <taxon>Pseudomonadota</taxon>
        <taxon>Alphaproteobacteria</taxon>
        <taxon>Hyphomicrobiales</taxon>
        <taxon>Phyllobacteriaceae</taxon>
        <taxon>Aquibium</taxon>
    </lineage>
</organism>
<dbReference type="SUPFAM" id="SSF46785">
    <property type="entry name" value="Winged helix' DNA-binding domain"/>
    <property type="match status" value="1"/>
</dbReference>
<dbReference type="PRINTS" id="PR00035">
    <property type="entry name" value="HTHGNTR"/>
</dbReference>
<dbReference type="PANTHER" id="PTHR44846:SF16">
    <property type="entry name" value="TRANSCRIPTIONAL REGULATOR PHNF-RELATED"/>
    <property type="match status" value="1"/>
</dbReference>
<dbReference type="InterPro" id="IPR036390">
    <property type="entry name" value="WH_DNA-bd_sf"/>
</dbReference>